<dbReference type="PANTHER" id="PTHR11364:SF27">
    <property type="entry name" value="SULFURTRANSFERASE"/>
    <property type="match status" value="1"/>
</dbReference>
<feature type="domain" description="Rhodanese" evidence="4">
    <location>
        <begin position="206"/>
        <end position="320"/>
    </location>
</feature>
<dbReference type="GO" id="GO:0016740">
    <property type="term" value="F:transferase activity"/>
    <property type="evidence" value="ECO:0007669"/>
    <property type="project" value="UniProtKB-KW"/>
</dbReference>
<dbReference type="SUPFAM" id="SSF52821">
    <property type="entry name" value="Rhodanese/Cell cycle control phosphatase"/>
    <property type="match status" value="2"/>
</dbReference>
<dbReference type="EMBL" id="JAVKGR010000005">
    <property type="protein sequence ID" value="MDR8019203.1"/>
    <property type="molecule type" value="Genomic_DNA"/>
</dbReference>
<evidence type="ECO:0000313" key="5">
    <source>
        <dbReference type="EMBL" id="MDR8019203.1"/>
    </source>
</evidence>
<dbReference type="Gene3D" id="3.40.250.10">
    <property type="entry name" value="Rhodanese-like domain"/>
    <property type="match status" value="2"/>
</dbReference>
<evidence type="ECO:0000256" key="2">
    <source>
        <dbReference type="ARBA" id="ARBA00022737"/>
    </source>
</evidence>
<accession>A0ABU2DRR7</accession>
<gene>
    <name evidence="5" type="ORF">RIL96_06450</name>
</gene>
<evidence type="ECO:0000313" key="6">
    <source>
        <dbReference type="Proteomes" id="UP001251870"/>
    </source>
</evidence>
<evidence type="ECO:0000256" key="3">
    <source>
        <dbReference type="SAM" id="MobiDB-lite"/>
    </source>
</evidence>
<dbReference type="PROSITE" id="PS50206">
    <property type="entry name" value="RHODANESE_3"/>
    <property type="match status" value="2"/>
</dbReference>
<dbReference type="InterPro" id="IPR045078">
    <property type="entry name" value="TST/MPST-like"/>
</dbReference>
<feature type="domain" description="Rhodanese" evidence="4">
    <location>
        <begin position="29"/>
        <end position="151"/>
    </location>
</feature>
<dbReference type="InterPro" id="IPR001763">
    <property type="entry name" value="Rhodanese-like_dom"/>
</dbReference>
<dbReference type="CDD" id="cd01448">
    <property type="entry name" value="TST_Repeat_1"/>
    <property type="match status" value="1"/>
</dbReference>
<name>A0ABU2DRR7_9MICC</name>
<reference evidence="5 6" key="1">
    <citation type="submission" date="2023-09" db="EMBL/GenBank/DDBJ databases">
        <title>Description of three actinobacteria isolated from air of manufacturing shop in a pharmaceutical factory.</title>
        <authorList>
            <person name="Zhang D.-F."/>
        </authorList>
    </citation>
    <scope>NUCLEOTIDE SEQUENCE [LARGE SCALE GENOMIC DNA]</scope>
    <source>
        <strain evidence="5 6">LY-0111</strain>
    </source>
</reference>
<feature type="compositionally biased region" description="Polar residues" evidence="3">
    <location>
        <begin position="1"/>
        <end position="15"/>
    </location>
</feature>
<feature type="region of interest" description="Disordered" evidence="3">
    <location>
        <begin position="1"/>
        <end position="35"/>
    </location>
</feature>
<evidence type="ECO:0000256" key="1">
    <source>
        <dbReference type="ARBA" id="ARBA00022679"/>
    </source>
</evidence>
<keyword evidence="1 5" id="KW-0808">Transferase</keyword>
<dbReference type="RefSeq" id="WP_310548190.1">
    <property type="nucleotide sequence ID" value="NZ_JAVKGR010000005.1"/>
</dbReference>
<evidence type="ECO:0000259" key="4">
    <source>
        <dbReference type="PROSITE" id="PS50206"/>
    </source>
</evidence>
<dbReference type="PANTHER" id="PTHR11364">
    <property type="entry name" value="THIOSULFATE SULFERTANSFERASE"/>
    <property type="match status" value="1"/>
</dbReference>
<dbReference type="Proteomes" id="UP001251870">
    <property type="component" value="Unassembled WGS sequence"/>
</dbReference>
<dbReference type="SMART" id="SM00450">
    <property type="entry name" value="RHOD"/>
    <property type="match status" value="2"/>
</dbReference>
<comment type="caution">
    <text evidence="5">The sequence shown here is derived from an EMBL/GenBank/DDBJ whole genome shotgun (WGS) entry which is preliminary data.</text>
</comment>
<dbReference type="CDD" id="cd01449">
    <property type="entry name" value="TST_Repeat_2"/>
    <property type="match status" value="1"/>
</dbReference>
<keyword evidence="6" id="KW-1185">Reference proteome</keyword>
<sequence length="331" mass="34918">MSSPEPQDQPRQTPLVTADQLAARLRDPHQDSPTLLDVRWSLGTPRDESHQQYRDAHIPAAVFVDLSTALAGPGRADGVGGRHPMPTKDHFEQQMRQLGVNDGHPVVVYDAGPGLAAARAWWLLRYFGVEAAHVLDGGLSAWLAAGEPTESGQREPQPGDFTARTAGRPLISSSEITQWLDDAVSNIASAAESDKEPDTEPHAGLTRRPTVLIDARASERFDGAHESIDPVAGHIPGAANLPAAELIAEGAGLLPAEELAAAFATRGADGTAPPMLSCGSGVQACHLALAWEVAHPQAEPAGVYIGSWSDWISSADRPVARGGDRDCSFGS</sequence>
<dbReference type="InterPro" id="IPR036873">
    <property type="entry name" value="Rhodanese-like_dom_sf"/>
</dbReference>
<protein>
    <submittedName>
        <fullName evidence="5">Sulfurtransferase</fullName>
        <ecNumber evidence="5">2.8.1.-</ecNumber>
    </submittedName>
</protein>
<keyword evidence="2" id="KW-0677">Repeat</keyword>
<organism evidence="5 6">
    <name type="scientific">Nesterenkonia aerolata</name>
    <dbReference type="NCBI Taxonomy" id="3074079"/>
    <lineage>
        <taxon>Bacteria</taxon>
        <taxon>Bacillati</taxon>
        <taxon>Actinomycetota</taxon>
        <taxon>Actinomycetes</taxon>
        <taxon>Micrococcales</taxon>
        <taxon>Micrococcaceae</taxon>
        <taxon>Nesterenkonia</taxon>
    </lineage>
</organism>
<dbReference type="Pfam" id="PF00581">
    <property type="entry name" value="Rhodanese"/>
    <property type="match status" value="2"/>
</dbReference>
<proteinExistence type="predicted"/>
<dbReference type="EC" id="2.8.1.-" evidence="5"/>